<feature type="transmembrane region" description="Helical" evidence="7">
    <location>
        <begin position="195"/>
        <end position="215"/>
    </location>
</feature>
<dbReference type="PIRSF" id="PIRSF004810">
    <property type="entry name" value="ChrA"/>
    <property type="match status" value="1"/>
</dbReference>
<dbReference type="EMBL" id="LK028559">
    <property type="protein sequence ID" value="CDR30885.1"/>
    <property type="molecule type" value="Genomic_DNA"/>
</dbReference>
<dbReference type="InParanoid" id="A0A061AAF6"/>
<accession>A0A061AAF6</accession>
<dbReference type="PATRIC" id="fig|35623.3.peg.812"/>
<feature type="transmembrane region" description="Helical" evidence="7">
    <location>
        <begin position="78"/>
        <end position="102"/>
    </location>
</feature>
<proteinExistence type="inferred from homology"/>
<dbReference type="Proteomes" id="UP000032434">
    <property type="component" value="Chromosome 1"/>
</dbReference>
<evidence type="ECO:0000256" key="3">
    <source>
        <dbReference type="ARBA" id="ARBA00022475"/>
    </source>
</evidence>
<feature type="transmembrane region" description="Helical" evidence="7">
    <location>
        <begin position="331"/>
        <end position="348"/>
    </location>
</feature>
<dbReference type="GO" id="GO:0015109">
    <property type="term" value="F:chromate transmembrane transporter activity"/>
    <property type="evidence" value="ECO:0007669"/>
    <property type="project" value="InterPro"/>
</dbReference>
<protein>
    <submittedName>
        <fullName evidence="8">Chromate transport protein ChrA</fullName>
    </submittedName>
</protein>
<dbReference type="InterPro" id="IPR014047">
    <property type="entry name" value="Chr_Tranpt_l_chain"/>
</dbReference>
<feature type="transmembrane region" description="Helical" evidence="7">
    <location>
        <begin position="227"/>
        <end position="246"/>
    </location>
</feature>
<sequence length="392" mass="44015">MTYNTNWLIFLWDVFICSLSSYGGPEAHYGVFSSVLVNKKKYITEESLVEMIGLYSLVPGPGSTQTITAIGYHVGGPILAFLTFLVWALPAIIIMSVFGILVSFSSNSEFIENILRYLPAIAISFIFYAAISLTKKVIKLKFHFFIYLIMFVISYFLVPISLWFVPILLVVSGLITYLKYKEETPTIEKVNIKTPWWILICIVLIAIISEIMNPIINHSALNIFTSFYRYGYSVIGGGQIVIPLMITDLVESQSLITLNDFLSGYAIDQAIPGPLFSFAAFVGSRSFVGSSFAFFYGILSAFSIFLPGILLVYLIYPIWKKFRHIEFFKKFLIGVSITAAALILSTGIRQTIQLDMIWQNILILLIGLLLLHSKRIPGYVVVIVAMILGFII</sequence>
<dbReference type="OrthoDB" id="9788907at2"/>
<feature type="transmembrane region" description="Helical" evidence="7">
    <location>
        <begin position="145"/>
        <end position="175"/>
    </location>
</feature>
<evidence type="ECO:0000256" key="1">
    <source>
        <dbReference type="ARBA" id="ARBA00004651"/>
    </source>
</evidence>
<keyword evidence="9" id="KW-1185">Reference proteome</keyword>
<name>A0A061AAF6_9MOLU</name>
<evidence type="ECO:0000256" key="5">
    <source>
        <dbReference type="ARBA" id="ARBA00022989"/>
    </source>
</evidence>
<dbReference type="Pfam" id="PF02417">
    <property type="entry name" value="Chromate_transp"/>
    <property type="match status" value="2"/>
</dbReference>
<comment type="similarity">
    <text evidence="2">Belongs to the chromate ion transporter (CHR) (TC 2.A.51) family.</text>
</comment>
<dbReference type="AlphaFoldDB" id="A0A061AAF6"/>
<feature type="transmembrane region" description="Helical" evidence="7">
    <location>
        <begin position="293"/>
        <end position="319"/>
    </location>
</feature>
<dbReference type="STRING" id="35623.Aocu_08120"/>
<evidence type="ECO:0000256" key="6">
    <source>
        <dbReference type="ARBA" id="ARBA00023136"/>
    </source>
</evidence>
<keyword evidence="6 7" id="KW-0472">Membrane</keyword>
<organism evidence="8 9">
    <name type="scientific">Acholeplasma oculi</name>
    <dbReference type="NCBI Taxonomy" id="35623"/>
    <lineage>
        <taxon>Bacteria</taxon>
        <taxon>Bacillati</taxon>
        <taxon>Mycoplasmatota</taxon>
        <taxon>Mollicutes</taxon>
        <taxon>Acholeplasmatales</taxon>
        <taxon>Acholeplasmataceae</taxon>
        <taxon>Acholeplasma</taxon>
    </lineage>
</organism>
<dbReference type="RefSeq" id="WP_045749373.1">
    <property type="nucleotide sequence ID" value="NZ_FUZK01000001.1"/>
</dbReference>
<keyword evidence="5 7" id="KW-1133">Transmembrane helix</keyword>
<dbReference type="InterPro" id="IPR003370">
    <property type="entry name" value="Chromate_transpt"/>
</dbReference>
<feature type="transmembrane region" description="Helical" evidence="7">
    <location>
        <begin position="114"/>
        <end position="133"/>
    </location>
</feature>
<dbReference type="HOGENOM" id="CLU_018106_0_1_14"/>
<comment type="subcellular location">
    <subcellularLocation>
        <location evidence="1">Cell membrane</location>
        <topology evidence="1">Multi-pass membrane protein</topology>
    </subcellularLocation>
</comment>
<dbReference type="NCBIfam" id="TIGR00937">
    <property type="entry name" value="2A51"/>
    <property type="match status" value="1"/>
</dbReference>
<evidence type="ECO:0000256" key="4">
    <source>
        <dbReference type="ARBA" id="ARBA00022692"/>
    </source>
</evidence>
<reference evidence="9" key="1">
    <citation type="submission" date="2014-05" db="EMBL/GenBank/DDBJ databases">
        <authorList>
            <person name="Kube M."/>
        </authorList>
    </citation>
    <scope>NUCLEOTIDE SEQUENCE [LARGE SCALE GENOMIC DNA]</scope>
</reference>
<dbReference type="KEGG" id="aoc:Aocu_08120"/>
<evidence type="ECO:0000256" key="2">
    <source>
        <dbReference type="ARBA" id="ARBA00005262"/>
    </source>
</evidence>
<dbReference type="PANTHER" id="PTHR33567">
    <property type="entry name" value="CHROMATE ION TRANSPORTER (EUROFUNG)"/>
    <property type="match status" value="1"/>
</dbReference>
<evidence type="ECO:0000256" key="7">
    <source>
        <dbReference type="SAM" id="Phobius"/>
    </source>
</evidence>
<gene>
    <name evidence="8" type="primary">chrA1</name>
    <name evidence="8" type="ORF">Aocu_08120</name>
</gene>
<evidence type="ECO:0000313" key="8">
    <source>
        <dbReference type="EMBL" id="CDR30885.1"/>
    </source>
</evidence>
<evidence type="ECO:0000313" key="9">
    <source>
        <dbReference type="Proteomes" id="UP000032434"/>
    </source>
</evidence>
<keyword evidence="4 7" id="KW-0812">Transmembrane</keyword>
<dbReference type="PANTHER" id="PTHR33567:SF3">
    <property type="entry name" value="CHROMATE ION TRANSPORTER (EUROFUNG)"/>
    <property type="match status" value="1"/>
</dbReference>
<keyword evidence="3" id="KW-1003">Cell membrane</keyword>
<dbReference type="GO" id="GO:0005886">
    <property type="term" value="C:plasma membrane"/>
    <property type="evidence" value="ECO:0007669"/>
    <property type="project" value="UniProtKB-SubCell"/>
</dbReference>